<name>A0A955E0C6_UNCKA</name>
<proteinExistence type="inferred from homology"/>
<sequence>MTLNLVPSSFWDLSTSKFPSIWDEDFTAASGVSIYEDDKKVYVEAAVPGINPEEVEVTLDKNVLWIRGESKTEDKSKKYYKKATSNFSYRVSVPSNVDLKNDPEAVCKNGVMTVSFNKKEEEQPKKIAIKKS</sequence>
<dbReference type="InterPro" id="IPR031107">
    <property type="entry name" value="Small_HSP"/>
</dbReference>
<reference evidence="4" key="1">
    <citation type="submission" date="2020-04" db="EMBL/GenBank/DDBJ databases">
        <authorList>
            <person name="Zhang T."/>
        </authorList>
    </citation>
    <scope>NUCLEOTIDE SEQUENCE</scope>
    <source>
        <strain evidence="4">HKST-UBA80</strain>
    </source>
</reference>
<evidence type="ECO:0000259" key="3">
    <source>
        <dbReference type="PROSITE" id="PS01031"/>
    </source>
</evidence>
<dbReference type="SUPFAM" id="SSF49764">
    <property type="entry name" value="HSP20-like chaperones"/>
    <property type="match status" value="1"/>
</dbReference>
<dbReference type="CDD" id="cd06464">
    <property type="entry name" value="ACD_sHsps-like"/>
    <property type="match status" value="1"/>
</dbReference>
<feature type="domain" description="SHSP" evidence="3">
    <location>
        <begin position="23"/>
        <end position="132"/>
    </location>
</feature>
<dbReference type="InterPro" id="IPR002068">
    <property type="entry name" value="A-crystallin/Hsp20_dom"/>
</dbReference>
<dbReference type="AlphaFoldDB" id="A0A955E0C6"/>
<evidence type="ECO:0000256" key="1">
    <source>
        <dbReference type="PROSITE-ProRule" id="PRU00285"/>
    </source>
</evidence>
<dbReference type="PROSITE" id="PS01031">
    <property type="entry name" value="SHSP"/>
    <property type="match status" value="1"/>
</dbReference>
<reference evidence="4" key="2">
    <citation type="journal article" date="2021" name="Microbiome">
        <title>Successional dynamics and alternative stable states in a saline activated sludge microbial community over 9 years.</title>
        <authorList>
            <person name="Wang Y."/>
            <person name="Ye J."/>
            <person name="Ju F."/>
            <person name="Liu L."/>
            <person name="Boyd J.A."/>
            <person name="Deng Y."/>
            <person name="Parks D.H."/>
            <person name="Jiang X."/>
            <person name="Yin X."/>
            <person name="Woodcroft B.J."/>
            <person name="Tyson G.W."/>
            <person name="Hugenholtz P."/>
            <person name="Polz M.F."/>
            <person name="Zhang T."/>
        </authorList>
    </citation>
    <scope>NUCLEOTIDE SEQUENCE</scope>
    <source>
        <strain evidence="4">HKST-UBA80</strain>
    </source>
</reference>
<accession>A0A955E0C6</accession>
<dbReference type="Gene3D" id="2.60.40.790">
    <property type="match status" value="1"/>
</dbReference>
<dbReference type="Pfam" id="PF00011">
    <property type="entry name" value="HSP20"/>
    <property type="match status" value="1"/>
</dbReference>
<evidence type="ECO:0000256" key="2">
    <source>
        <dbReference type="RuleBase" id="RU003616"/>
    </source>
</evidence>
<dbReference type="InterPro" id="IPR008978">
    <property type="entry name" value="HSP20-like_chaperone"/>
</dbReference>
<evidence type="ECO:0000313" key="5">
    <source>
        <dbReference type="Proteomes" id="UP000714817"/>
    </source>
</evidence>
<comment type="similarity">
    <text evidence="1 2">Belongs to the small heat shock protein (HSP20) family.</text>
</comment>
<comment type="caution">
    <text evidence="4">The sequence shown here is derived from an EMBL/GenBank/DDBJ whole genome shotgun (WGS) entry which is preliminary data.</text>
</comment>
<protein>
    <submittedName>
        <fullName evidence="4">Hsp20/alpha crystallin family protein</fullName>
    </submittedName>
</protein>
<evidence type="ECO:0000313" key="4">
    <source>
        <dbReference type="EMBL" id="MCA9302264.1"/>
    </source>
</evidence>
<gene>
    <name evidence="4" type="ORF">KDA10_02820</name>
</gene>
<dbReference type="PANTHER" id="PTHR11527">
    <property type="entry name" value="HEAT-SHOCK PROTEIN 20 FAMILY MEMBER"/>
    <property type="match status" value="1"/>
</dbReference>
<dbReference type="Proteomes" id="UP000714817">
    <property type="component" value="Unassembled WGS sequence"/>
</dbReference>
<organism evidence="4 5">
    <name type="scientific">candidate division WWE3 bacterium</name>
    <dbReference type="NCBI Taxonomy" id="2053526"/>
    <lineage>
        <taxon>Bacteria</taxon>
        <taxon>Katanobacteria</taxon>
    </lineage>
</organism>
<dbReference type="EMBL" id="JAGQNY010000009">
    <property type="protein sequence ID" value="MCA9302264.1"/>
    <property type="molecule type" value="Genomic_DNA"/>
</dbReference>